<dbReference type="SUPFAM" id="SSF52091">
    <property type="entry name" value="SpoIIaa-like"/>
    <property type="match status" value="1"/>
</dbReference>
<evidence type="ECO:0000313" key="2">
    <source>
        <dbReference type="EMBL" id="MBS8264364.1"/>
    </source>
</evidence>
<dbReference type="CDD" id="cd07041">
    <property type="entry name" value="STAS_RsbR_RsbS_like"/>
    <property type="match status" value="1"/>
</dbReference>
<keyword evidence="3" id="KW-1185">Reference proteome</keyword>
<dbReference type="Gene3D" id="3.30.750.24">
    <property type="entry name" value="STAS domain"/>
    <property type="match status" value="1"/>
</dbReference>
<organism evidence="2 3">
    <name type="scientific">Mesobacillus boroniphilus</name>
    <dbReference type="NCBI Taxonomy" id="308892"/>
    <lineage>
        <taxon>Bacteria</taxon>
        <taxon>Bacillati</taxon>
        <taxon>Bacillota</taxon>
        <taxon>Bacilli</taxon>
        <taxon>Bacillales</taxon>
        <taxon>Bacillaceae</taxon>
        <taxon>Mesobacillus</taxon>
    </lineage>
</organism>
<protein>
    <submittedName>
        <fullName evidence="2">STAS domain-containing protein</fullName>
    </submittedName>
</protein>
<dbReference type="EMBL" id="QTKX01000001">
    <property type="protein sequence ID" value="MBS8264364.1"/>
    <property type="molecule type" value="Genomic_DNA"/>
</dbReference>
<accession>A0A944CKC0</accession>
<dbReference type="PROSITE" id="PS50801">
    <property type="entry name" value="STAS"/>
    <property type="match status" value="1"/>
</dbReference>
<evidence type="ECO:0000259" key="1">
    <source>
        <dbReference type="PROSITE" id="PS50801"/>
    </source>
</evidence>
<reference evidence="2 3" key="1">
    <citation type="journal article" date="2021" name="Microorganisms">
        <title>Bacterial Dimethylsulfoniopropionate Biosynthesis in the East China Sea.</title>
        <authorList>
            <person name="Liu J."/>
            <person name="Zhang Y."/>
            <person name="Liu J."/>
            <person name="Zhong H."/>
            <person name="Williams B.T."/>
            <person name="Zheng Y."/>
            <person name="Curson A.R.J."/>
            <person name="Sun C."/>
            <person name="Sun H."/>
            <person name="Song D."/>
            <person name="Wagner Mackenzie B."/>
            <person name="Bermejo Martinez A."/>
            <person name="Todd J.D."/>
            <person name="Zhang X.H."/>
        </authorList>
    </citation>
    <scope>NUCLEOTIDE SEQUENCE [LARGE SCALE GENOMIC DNA]</scope>
    <source>
        <strain evidence="2 3">ESS08</strain>
    </source>
</reference>
<comment type="caution">
    <text evidence="2">The sequence shown here is derived from an EMBL/GenBank/DDBJ whole genome shotgun (WGS) entry which is preliminary data.</text>
</comment>
<gene>
    <name evidence="2" type="ORF">DYI25_07945</name>
</gene>
<evidence type="ECO:0000313" key="3">
    <source>
        <dbReference type="Proteomes" id="UP000761411"/>
    </source>
</evidence>
<dbReference type="AlphaFoldDB" id="A0A944CKC0"/>
<sequence>MNKNYLYIVNSGEFNDLEACKVRIPILKLKDYLLVSIQVELDDQTVLTFQEDLLNKIKDTGAKGVVIDLTSVDMIDSFIAKVLGDVIVMTSLMGTKAVLTGIQPAVAITLIELGITLENVHTALDLEQGISILSQLLEG</sequence>
<proteinExistence type="predicted"/>
<feature type="domain" description="STAS" evidence="1">
    <location>
        <begin position="22"/>
        <end position="133"/>
    </location>
</feature>
<dbReference type="PANTHER" id="PTHR33745">
    <property type="entry name" value="RSBT ANTAGONIST PROTEIN RSBS-RELATED"/>
    <property type="match status" value="1"/>
</dbReference>
<dbReference type="InterPro" id="IPR051932">
    <property type="entry name" value="Bact_StressResp_Reg"/>
</dbReference>
<dbReference type="InterPro" id="IPR036513">
    <property type="entry name" value="STAS_dom_sf"/>
</dbReference>
<dbReference type="PANTHER" id="PTHR33745:SF1">
    <property type="entry name" value="RSBT ANTAGONIST PROTEIN RSBS"/>
    <property type="match status" value="1"/>
</dbReference>
<name>A0A944CKC0_9BACI</name>
<dbReference type="InterPro" id="IPR002645">
    <property type="entry name" value="STAS_dom"/>
</dbReference>
<dbReference type="Proteomes" id="UP000761411">
    <property type="component" value="Unassembled WGS sequence"/>
</dbReference>
<dbReference type="Pfam" id="PF01740">
    <property type="entry name" value="STAS"/>
    <property type="match status" value="1"/>
</dbReference>